<name>A0A132AL41_SARSC</name>
<accession>A0A132AL41</accession>
<gene>
    <name evidence="1" type="ORF">QR98_0098650</name>
</gene>
<dbReference type="EMBL" id="JXLN01016874">
    <property type="protein sequence ID" value="KPM11295.1"/>
    <property type="molecule type" value="Genomic_DNA"/>
</dbReference>
<dbReference type="Proteomes" id="UP000616769">
    <property type="component" value="Unassembled WGS sequence"/>
</dbReference>
<dbReference type="AlphaFoldDB" id="A0A132AL41"/>
<evidence type="ECO:0000313" key="2">
    <source>
        <dbReference type="Proteomes" id="UP000616769"/>
    </source>
</evidence>
<evidence type="ECO:0000313" key="1">
    <source>
        <dbReference type="EMBL" id="KPM11295.1"/>
    </source>
</evidence>
<organism evidence="1 2">
    <name type="scientific">Sarcoptes scabiei</name>
    <name type="common">Itch mite</name>
    <name type="synonym">Acarus scabiei</name>
    <dbReference type="NCBI Taxonomy" id="52283"/>
    <lineage>
        <taxon>Eukaryota</taxon>
        <taxon>Metazoa</taxon>
        <taxon>Ecdysozoa</taxon>
        <taxon>Arthropoda</taxon>
        <taxon>Chelicerata</taxon>
        <taxon>Arachnida</taxon>
        <taxon>Acari</taxon>
        <taxon>Acariformes</taxon>
        <taxon>Sarcoptiformes</taxon>
        <taxon>Astigmata</taxon>
        <taxon>Psoroptidia</taxon>
        <taxon>Sarcoptoidea</taxon>
        <taxon>Sarcoptidae</taxon>
        <taxon>Sarcoptinae</taxon>
        <taxon>Sarcoptes</taxon>
    </lineage>
</organism>
<protein>
    <submittedName>
        <fullName evidence="1">Uncharacterized protein</fullName>
    </submittedName>
</protein>
<proteinExistence type="predicted"/>
<reference evidence="1 2" key="1">
    <citation type="journal article" date="2015" name="Parasit. Vectors">
        <title>Draft genome of the scabies mite.</title>
        <authorList>
            <person name="Rider S.D.Jr."/>
            <person name="Morgan M.S."/>
            <person name="Arlian L.G."/>
        </authorList>
    </citation>
    <scope>NUCLEOTIDE SEQUENCE [LARGE SCALE GENOMIC DNA]</scope>
    <source>
        <strain evidence="1">Arlian Lab</strain>
    </source>
</reference>
<comment type="caution">
    <text evidence="1">The sequence shown here is derived from an EMBL/GenBank/DDBJ whole genome shotgun (WGS) entry which is preliminary data.</text>
</comment>
<sequence>MKRIAETSALNFFTICRNFRMVSLGDVVDDDDAVATAVDELIDDGEGEEEEEENDDTVPVMFENFGAVFEIKLN</sequence>
<dbReference type="VEuPathDB" id="VectorBase:SSCA001557"/>